<evidence type="ECO:0000313" key="3">
    <source>
        <dbReference type="Proteomes" id="UP000643701"/>
    </source>
</evidence>
<comment type="caution">
    <text evidence="2">The sequence shown here is derived from an EMBL/GenBank/DDBJ whole genome shotgun (WGS) entry which is preliminary data.</text>
</comment>
<proteinExistence type="predicted"/>
<dbReference type="EMBL" id="JAANAS010000050">
    <property type="protein sequence ID" value="NGZ90041.1"/>
    <property type="molecule type" value="Genomic_DNA"/>
</dbReference>
<keyword evidence="2" id="KW-0378">Hydrolase</keyword>
<keyword evidence="3" id="KW-1185">Reference proteome</keyword>
<dbReference type="InterPro" id="IPR018550">
    <property type="entry name" value="Lipid-A_deacylase-rel"/>
</dbReference>
<feature type="signal peptide" evidence="1">
    <location>
        <begin position="1"/>
        <end position="19"/>
    </location>
</feature>
<dbReference type="AlphaFoldDB" id="A0A967ADD5"/>
<keyword evidence="1" id="KW-0732">Signal</keyword>
<evidence type="ECO:0000313" key="2">
    <source>
        <dbReference type="EMBL" id="NGZ90041.1"/>
    </source>
</evidence>
<evidence type="ECO:0000256" key="1">
    <source>
        <dbReference type="SAM" id="SignalP"/>
    </source>
</evidence>
<dbReference type="GO" id="GO:0016787">
    <property type="term" value="F:hydrolase activity"/>
    <property type="evidence" value="ECO:0007669"/>
    <property type="project" value="UniProtKB-KW"/>
</dbReference>
<gene>
    <name evidence="2" type="ORF">G7034_07240</name>
</gene>
<dbReference type="Gene3D" id="2.40.160.20">
    <property type="match status" value="1"/>
</dbReference>
<protein>
    <submittedName>
        <fullName evidence="2">Acyloxyacyl hydrolase</fullName>
    </submittedName>
</protein>
<feature type="chain" id="PRO_5037730924" evidence="1">
    <location>
        <begin position="20"/>
        <end position="367"/>
    </location>
</feature>
<name>A0A967ADD5_9FLAO</name>
<dbReference type="Pfam" id="PF09411">
    <property type="entry name" value="PagL"/>
    <property type="match status" value="1"/>
</dbReference>
<dbReference type="Proteomes" id="UP000643701">
    <property type="component" value="Unassembled WGS sequence"/>
</dbReference>
<accession>A0A967ADD5</accession>
<dbReference type="RefSeq" id="WP_166400291.1">
    <property type="nucleotide sequence ID" value="NZ_JAANAS010000050.1"/>
</dbReference>
<organism evidence="2 3">
    <name type="scientific">Psychroflexus maritimus</name>
    <dbReference type="NCBI Taxonomy" id="2714865"/>
    <lineage>
        <taxon>Bacteria</taxon>
        <taxon>Pseudomonadati</taxon>
        <taxon>Bacteroidota</taxon>
        <taxon>Flavobacteriia</taxon>
        <taxon>Flavobacteriales</taxon>
        <taxon>Flavobacteriaceae</taxon>
        <taxon>Psychroflexus</taxon>
    </lineage>
</organism>
<sequence>MKLKLFAILFFLVFTFSRAQEKNYSHTFSADYLFGQIMLHRPNISHLLQGPTNGVLVSWRQNTYGFKEWEQRYNYPSFGASFLHQYMGNSSLGEAYSLQGDYYFYFWKRKLNLRVGTGLAYMTNPFDLENNPKNTAYGSRFLGSFLIGFNYEKNKLWNTPLGIKMGGFLVHYSNGKTKSPNTSTNNYGIQIGLIYDLDHENQPQFQEKNYASKFTEPLRFNLSFSSGMNDTGVIGESSRLFAVFTGYIDKRLNPKSAIQLGVEGFFTSALRHYIRHRQSLFPNNEAIQELDDWRRVGVFVGHELFIGKLSLITQMGYYVYYPIDYMKRYYSRVGIKRYFNDHLFLSLSLKTHLARAEAMEYGIGYRF</sequence>
<reference evidence="2" key="1">
    <citation type="submission" date="2020-03" db="EMBL/GenBank/DDBJ databases">
        <title>Psychroflexus Maritimus sp. nov., isolate from marine sediment.</title>
        <authorList>
            <person name="Zhong Y.-L."/>
        </authorList>
    </citation>
    <scope>NUCLEOTIDE SEQUENCE</scope>
    <source>
        <strain evidence="2">C1</strain>
    </source>
</reference>